<evidence type="ECO:0000313" key="3">
    <source>
        <dbReference type="EMBL" id="MFC5493421.1"/>
    </source>
</evidence>
<dbReference type="Proteomes" id="UP001595956">
    <property type="component" value="Unassembled WGS sequence"/>
</dbReference>
<accession>A0ABW0N0J9</accession>
<dbReference type="RefSeq" id="WP_345172520.1">
    <property type="nucleotide sequence ID" value="NZ_BAABFQ010000003.1"/>
</dbReference>
<sequence length="177" mass="18124">MLQHPSIARRSVAVVATAALALGASTLAPAPAQAATALKGGVSKTVPLTCTVFDDEFEYDATIKLSGVRAKRSDPKVALRATMSKMPGVSPVAIDNDVEATLKLKVGSSRATLKGKGHATAGPNEPVAVPKVKGSVKNPKNSLPVTVTSMSVYIPDYALTISCVPTGSGAMGTLRLK</sequence>
<evidence type="ECO:0000313" key="4">
    <source>
        <dbReference type="Proteomes" id="UP001595956"/>
    </source>
</evidence>
<proteinExistence type="predicted"/>
<evidence type="ECO:0000256" key="1">
    <source>
        <dbReference type="SAM" id="MobiDB-lite"/>
    </source>
</evidence>
<dbReference type="PROSITE" id="PS51318">
    <property type="entry name" value="TAT"/>
    <property type="match status" value="1"/>
</dbReference>
<keyword evidence="2" id="KW-0732">Signal</keyword>
<feature type="signal peptide" evidence="2">
    <location>
        <begin position="1"/>
        <end position="34"/>
    </location>
</feature>
<reference evidence="4" key="1">
    <citation type="journal article" date="2019" name="Int. J. Syst. Evol. Microbiol.">
        <title>The Global Catalogue of Microorganisms (GCM) 10K type strain sequencing project: providing services to taxonomists for standard genome sequencing and annotation.</title>
        <authorList>
            <consortium name="The Broad Institute Genomics Platform"/>
            <consortium name="The Broad Institute Genome Sequencing Center for Infectious Disease"/>
            <person name="Wu L."/>
            <person name="Ma J."/>
        </authorList>
    </citation>
    <scope>NUCLEOTIDE SEQUENCE [LARGE SCALE GENOMIC DNA]</scope>
    <source>
        <strain evidence="4">KACC 13778</strain>
    </source>
</reference>
<organism evidence="3 4">
    <name type="scientific">Nocardioides caricicola</name>
    <dbReference type="NCBI Taxonomy" id="634770"/>
    <lineage>
        <taxon>Bacteria</taxon>
        <taxon>Bacillati</taxon>
        <taxon>Actinomycetota</taxon>
        <taxon>Actinomycetes</taxon>
        <taxon>Propionibacteriales</taxon>
        <taxon>Nocardioidaceae</taxon>
        <taxon>Nocardioides</taxon>
    </lineage>
</organism>
<feature type="region of interest" description="Disordered" evidence="1">
    <location>
        <begin position="113"/>
        <end position="135"/>
    </location>
</feature>
<protein>
    <recommendedName>
        <fullName evidence="5">Secreted protein</fullName>
    </recommendedName>
</protein>
<comment type="caution">
    <text evidence="3">The sequence shown here is derived from an EMBL/GenBank/DDBJ whole genome shotgun (WGS) entry which is preliminary data.</text>
</comment>
<dbReference type="InterPro" id="IPR006311">
    <property type="entry name" value="TAT_signal"/>
</dbReference>
<feature type="chain" id="PRO_5045692562" description="Secreted protein" evidence="2">
    <location>
        <begin position="35"/>
        <end position="177"/>
    </location>
</feature>
<name>A0ABW0N0J9_9ACTN</name>
<evidence type="ECO:0000256" key="2">
    <source>
        <dbReference type="SAM" id="SignalP"/>
    </source>
</evidence>
<dbReference type="EMBL" id="JBHSMD010000002">
    <property type="protein sequence ID" value="MFC5493421.1"/>
    <property type="molecule type" value="Genomic_DNA"/>
</dbReference>
<gene>
    <name evidence="3" type="ORF">ACFPKY_09925</name>
</gene>
<keyword evidence="4" id="KW-1185">Reference proteome</keyword>
<evidence type="ECO:0008006" key="5">
    <source>
        <dbReference type="Google" id="ProtNLM"/>
    </source>
</evidence>